<feature type="transmembrane region" description="Helical" evidence="9">
    <location>
        <begin position="41"/>
        <end position="61"/>
    </location>
</feature>
<evidence type="ECO:0000259" key="10">
    <source>
        <dbReference type="PROSITE" id="PS50125"/>
    </source>
</evidence>
<dbReference type="InterPro" id="IPR050401">
    <property type="entry name" value="Cyclic_nucleotide_synthase"/>
</dbReference>
<dbReference type="GO" id="GO:0006182">
    <property type="term" value="P:cGMP biosynthetic process"/>
    <property type="evidence" value="ECO:0000318"/>
    <property type="project" value="GO_Central"/>
</dbReference>
<gene>
    <name evidence="11" type="ORF">CHLRE_09g387200v5</name>
</gene>
<keyword evidence="3" id="KW-0547">Nucleotide-binding</keyword>
<protein>
    <recommendedName>
        <fullName evidence="10">Guanylate cyclase domain-containing protein</fullName>
    </recommendedName>
</protein>
<evidence type="ECO:0000313" key="11">
    <source>
        <dbReference type="EMBL" id="PNW78677.1"/>
    </source>
</evidence>
<evidence type="ECO:0000256" key="2">
    <source>
        <dbReference type="ARBA" id="ARBA00022692"/>
    </source>
</evidence>
<dbReference type="InterPro" id="IPR001054">
    <property type="entry name" value="A/G_cyclase"/>
</dbReference>
<dbReference type="PROSITE" id="PS50125">
    <property type="entry name" value="GUANYLATE_CYCLASE_2"/>
    <property type="match status" value="1"/>
</dbReference>
<evidence type="ECO:0000256" key="3">
    <source>
        <dbReference type="ARBA" id="ARBA00022741"/>
    </source>
</evidence>
<feature type="region of interest" description="Disordered" evidence="8">
    <location>
        <begin position="611"/>
        <end position="645"/>
    </location>
</feature>
<feature type="domain" description="Guanylate cyclase" evidence="10">
    <location>
        <begin position="381"/>
        <end position="511"/>
    </location>
</feature>
<feature type="compositionally biased region" description="Basic and acidic residues" evidence="8">
    <location>
        <begin position="848"/>
        <end position="863"/>
    </location>
</feature>
<dbReference type="Gene3D" id="3.30.70.1230">
    <property type="entry name" value="Nucleotide cyclase"/>
    <property type="match status" value="1"/>
</dbReference>
<keyword evidence="5 9" id="KW-0472">Membrane</keyword>
<dbReference type="GO" id="GO:0005886">
    <property type="term" value="C:plasma membrane"/>
    <property type="evidence" value="ECO:0000318"/>
    <property type="project" value="GO_Central"/>
</dbReference>
<dbReference type="GO" id="GO:0000166">
    <property type="term" value="F:nucleotide binding"/>
    <property type="evidence" value="ECO:0007669"/>
    <property type="project" value="UniProtKB-KW"/>
</dbReference>
<dbReference type="InterPro" id="IPR029787">
    <property type="entry name" value="Nucleotide_cyclase"/>
</dbReference>
<keyword evidence="4 9" id="KW-1133">Transmembrane helix</keyword>
<evidence type="ECO:0000256" key="4">
    <source>
        <dbReference type="ARBA" id="ARBA00022989"/>
    </source>
</evidence>
<dbReference type="SUPFAM" id="SSF55073">
    <property type="entry name" value="Nucleotide cyclase"/>
    <property type="match status" value="1"/>
</dbReference>
<dbReference type="SMART" id="SM00044">
    <property type="entry name" value="CYCc"/>
    <property type="match status" value="1"/>
</dbReference>
<dbReference type="PaxDb" id="3055-EDP02416"/>
<dbReference type="FunFam" id="3.30.70.1230:FF:000059">
    <property type="entry name" value="Guanylate cyclase"/>
    <property type="match status" value="1"/>
</dbReference>
<dbReference type="GO" id="GO:0035556">
    <property type="term" value="P:intracellular signal transduction"/>
    <property type="evidence" value="ECO:0007669"/>
    <property type="project" value="InterPro"/>
</dbReference>
<name>A0A2K3DDT3_CHLRE</name>
<comment type="subcellular location">
    <subcellularLocation>
        <location evidence="1">Membrane</location>
    </subcellularLocation>
</comment>
<feature type="region of interest" description="Disordered" evidence="8">
    <location>
        <begin position="807"/>
        <end position="875"/>
    </location>
</feature>
<feature type="compositionally biased region" description="Basic and acidic residues" evidence="8">
    <location>
        <begin position="618"/>
        <end position="630"/>
    </location>
</feature>
<dbReference type="OrthoDB" id="538583at2759"/>
<dbReference type="InterPro" id="IPR018297">
    <property type="entry name" value="A/G_cyclase_CS"/>
</dbReference>
<dbReference type="GO" id="GO:0004383">
    <property type="term" value="F:guanylate cyclase activity"/>
    <property type="evidence" value="ECO:0000318"/>
    <property type="project" value="GO_Central"/>
</dbReference>
<dbReference type="AlphaFoldDB" id="A0A2K3DDT3"/>
<evidence type="ECO:0000256" key="5">
    <source>
        <dbReference type="ARBA" id="ARBA00023136"/>
    </source>
</evidence>
<proteinExistence type="inferred from homology"/>
<dbReference type="ExpressionAtlas" id="A0A2K3DDT3">
    <property type="expression patterns" value="differential"/>
</dbReference>
<evidence type="ECO:0000256" key="9">
    <source>
        <dbReference type="SAM" id="Phobius"/>
    </source>
</evidence>
<feature type="compositionally biased region" description="Low complexity" evidence="8">
    <location>
        <begin position="1005"/>
        <end position="1036"/>
    </location>
</feature>
<dbReference type="KEGG" id="cre:CHLRE_09g387200v5"/>
<accession>A0A2K3DDT3</accession>
<reference evidence="11 12" key="1">
    <citation type="journal article" date="2007" name="Science">
        <title>The Chlamydomonas genome reveals the evolution of key animal and plant functions.</title>
        <authorList>
            <person name="Merchant S.S."/>
            <person name="Prochnik S.E."/>
            <person name="Vallon O."/>
            <person name="Harris E.H."/>
            <person name="Karpowicz S.J."/>
            <person name="Witman G.B."/>
            <person name="Terry A."/>
            <person name="Salamov A."/>
            <person name="Fritz-Laylin L.K."/>
            <person name="Marechal-Drouard L."/>
            <person name="Marshall W.F."/>
            <person name="Qu L.H."/>
            <person name="Nelson D.R."/>
            <person name="Sanderfoot A.A."/>
            <person name="Spalding M.H."/>
            <person name="Kapitonov V.V."/>
            <person name="Ren Q."/>
            <person name="Ferris P."/>
            <person name="Lindquist E."/>
            <person name="Shapiro H."/>
            <person name="Lucas S.M."/>
            <person name="Grimwood J."/>
            <person name="Schmutz J."/>
            <person name="Cardol P."/>
            <person name="Cerutti H."/>
            <person name="Chanfreau G."/>
            <person name="Chen C.L."/>
            <person name="Cognat V."/>
            <person name="Croft M.T."/>
            <person name="Dent R."/>
            <person name="Dutcher S."/>
            <person name="Fernandez E."/>
            <person name="Fukuzawa H."/>
            <person name="Gonzalez-Ballester D."/>
            <person name="Gonzalez-Halphen D."/>
            <person name="Hallmann A."/>
            <person name="Hanikenne M."/>
            <person name="Hippler M."/>
            <person name="Inwood W."/>
            <person name="Jabbari K."/>
            <person name="Kalanon M."/>
            <person name="Kuras R."/>
            <person name="Lefebvre P.A."/>
            <person name="Lemaire S.D."/>
            <person name="Lobanov A.V."/>
            <person name="Lohr M."/>
            <person name="Manuell A."/>
            <person name="Meier I."/>
            <person name="Mets L."/>
            <person name="Mittag M."/>
            <person name="Mittelmeier T."/>
            <person name="Moroney J.V."/>
            <person name="Moseley J."/>
            <person name="Napoli C."/>
            <person name="Nedelcu A.M."/>
            <person name="Niyogi K."/>
            <person name="Novoselov S.V."/>
            <person name="Paulsen I.T."/>
            <person name="Pazour G."/>
            <person name="Purton S."/>
            <person name="Ral J.P."/>
            <person name="Riano-Pachon D.M."/>
            <person name="Riekhof W."/>
            <person name="Rymarquis L."/>
            <person name="Schroda M."/>
            <person name="Stern D."/>
            <person name="Umen J."/>
            <person name="Willows R."/>
            <person name="Wilson N."/>
            <person name="Zimmer S.L."/>
            <person name="Allmer J."/>
            <person name="Balk J."/>
            <person name="Bisova K."/>
            <person name="Chen C.J."/>
            <person name="Elias M."/>
            <person name="Gendler K."/>
            <person name="Hauser C."/>
            <person name="Lamb M.R."/>
            <person name="Ledford H."/>
            <person name="Long J.C."/>
            <person name="Minagawa J."/>
            <person name="Page M.D."/>
            <person name="Pan J."/>
            <person name="Pootakham W."/>
            <person name="Roje S."/>
            <person name="Rose A."/>
            <person name="Stahlberg E."/>
            <person name="Terauchi A.M."/>
            <person name="Yang P."/>
            <person name="Ball S."/>
            <person name="Bowler C."/>
            <person name="Dieckmann C.L."/>
            <person name="Gladyshev V.N."/>
            <person name="Green P."/>
            <person name="Jorgensen R."/>
            <person name="Mayfield S."/>
            <person name="Mueller-Roeber B."/>
            <person name="Rajamani S."/>
            <person name="Sayre R.T."/>
            <person name="Brokstein P."/>
            <person name="Dubchak I."/>
            <person name="Goodstein D."/>
            <person name="Hornick L."/>
            <person name="Huang Y.W."/>
            <person name="Jhaveri J."/>
            <person name="Luo Y."/>
            <person name="Martinez D."/>
            <person name="Ngau W.C."/>
            <person name="Otillar B."/>
            <person name="Poliakov A."/>
            <person name="Porter A."/>
            <person name="Szajkowski L."/>
            <person name="Werner G."/>
            <person name="Zhou K."/>
            <person name="Grigoriev I.V."/>
            <person name="Rokhsar D.S."/>
            <person name="Grossman A.R."/>
        </authorList>
    </citation>
    <scope>NUCLEOTIDE SEQUENCE [LARGE SCALE GENOMIC DNA]</scope>
    <source>
        <strain evidence="12">CC-503</strain>
    </source>
</reference>
<dbReference type="PROSITE" id="PS00452">
    <property type="entry name" value="GUANYLATE_CYCLASE_1"/>
    <property type="match status" value="1"/>
</dbReference>
<keyword evidence="2 9" id="KW-0812">Transmembrane</keyword>
<organism evidence="11 12">
    <name type="scientific">Chlamydomonas reinhardtii</name>
    <name type="common">Chlamydomonas smithii</name>
    <dbReference type="NCBI Taxonomy" id="3055"/>
    <lineage>
        <taxon>Eukaryota</taxon>
        <taxon>Viridiplantae</taxon>
        <taxon>Chlorophyta</taxon>
        <taxon>core chlorophytes</taxon>
        <taxon>Chlorophyceae</taxon>
        <taxon>CS clade</taxon>
        <taxon>Chlamydomonadales</taxon>
        <taxon>Chlamydomonadaceae</taxon>
        <taxon>Chlamydomonas</taxon>
    </lineage>
</organism>
<dbReference type="CDD" id="cd07302">
    <property type="entry name" value="CHD"/>
    <property type="match status" value="1"/>
</dbReference>
<dbReference type="PANTHER" id="PTHR11920">
    <property type="entry name" value="GUANYLYL CYCLASE"/>
    <property type="match status" value="1"/>
</dbReference>
<dbReference type="Proteomes" id="UP000006906">
    <property type="component" value="Chromosome 9"/>
</dbReference>
<keyword evidence="6 7" id="KW-0456">Lyase</keyword>
<sequence>MAHFSRYSRWKALTAAAESCLIKWSKTFRATLRVLRERPRILVLPILVFAALLASGLASVLTASQVAVHNARDLASNGIGSQVALSLEEALLIATFGSELLAAVTSRLADCSVLAAQWADLSTDIMSRVDGDVVKQLELDFAGVIWKTWPPLEGELAEILYGRDLLREPDDRTGMIYMLKERRTLMLGPYNCRAGFKCGFVVTPVFLPAPSEAYDWGCGLQPYNCSDLCWDPVNKTKFHSQVSTMINLEPLLTGTDARLQSLASRGYLYRLWQANTSPSNPYFLLGNSSRLPVDPMTLPISIYNVQWYLEIAPAAGWVPAWRGPCIAVVVVGSVAISLLVLWLLVSKEQHNRLLKAMLPGKVIKQLQAGENTIAQEYSDVTVLFSDIVGYTTVASQLSPCQVVTLLNELFGMFDELTQRNGVYKVETIGDALMCVAGCPVPDDAVRNAVRAANMALDMVKAVEHFKPSLEGVRVQIRVGLHSGPVVAGVVGKKMPRFCLFGDTVNTASRMESSSLPMQIQVSDATATLLRGRGEDFVLEPRGIIDIKGKGAMETFFLAAGASPLPRGKSFLAALQRPAALVVRPPPQPAKLQHAIGAGSGANGSYSDLLRAATSGGRRSGDRHSAEDRSSGKGSSRMIYSGGKGGSRALADVSEEGMALSGAAAVGSQSSKLVGTDAHASDVKASSFEMRPAKASYQADGILAEVSGDGAVGGGAAATSWPSPAAPAYGCGSAEPSPVHRPLKRRFLDGRAAVDCSPREPAAHSGVAGVDAGTAAGGSGAEAGAVFAPPSFAEGLGEEVGVTAVHAGGSSATPGLHRLAVHSGNNPHGPRGGVRSPAGAAPDVAADDWATRSHAQDPEPDHQRQQRPKSSFATRPHAALRAMADAAKAQAKTDSAVAVVWRRPAAVAAAACVAGARGVGAAGSLRATRRLQDDETVTAGDATATVTPPATAAARAQGQAGELDAEPLWSAHSWSRQLTAETPHAADARSVSMRQALRGLFRNLTSGRSSEAGSGSATPHAPHAATAAAPAQPPSSQRRVRALCHSSSLDLLQSATRSAAATEPGQAAIGQLASLGSGSATPTRIFPLGSGDRSRGVSGAFQLLPQTALATSVGARTPTTRPSTETGVVSVAVATHGQQH</sequence>
<evidence type="ECO:0000256" key="8">
    <source>
        <dbReference type="SAM" id="MobiDB-lite"/>
    </source>
</evidence>
<dbReference type="GeneID" id="5720003"/>
<dbReference type="GO" id="GO:0001653">
    <property type="term" value="F:peptide receptor activity"/>
    <property type="evidence" value="ECO:0000318"/>
    <property type="project" value="GO_Central"/>
</dbReference>
<evidence type="ECO:0000256" key="6">
    <source>
        <dbReference type="ARBA" id="ARBA00023239"/>
    </source>
</evidence>
<dbReference type="EMBL" id="CM008970">
    <property type="protein sequence ID" value="PNW78677.1"/>
    <property type="molecule type" value="Genomic_DNA"/>
</dbReference>
<dbReference type="Pfam" id="PF00211">
    <property type="entry name" value="Guanylate_cyc"/>
    <property type="match status" value="1"/>
</dbReference>
<dbReference type="PANTHER" id="PTHR11920:SF335">
    <property type="entry name" value="GUANYLATE CYCLASE"/>
    <property type="match status" value="1"/>
</dbReference>
<dbReference type="Gramene" id="PNW78677">
    <property type="protein sequence ID" value="PNW78677"/>
    <property type="gene ID" value="CHLRE_09g387200v5"/>
</dbReference>
<feature type="compositionally biased region" description="Low complexity" evidence="8">
    <location>
        <begin position="837"/>
        <end position="847"/>
    </location>
</feature>
<evidence type="ECO:0000256" key="7">
    <source>
        <dbReference type="RuleBase" id="RU000405"/>
    </source>
</evidence>
<evidence type="ECO:0000256" key="1">
    <source>
        <dbReference type="ARBA" id="ARBA00004370"/>
    </source>
</evidence>
<dbReference type="GO" id="GO:0007168">
    <property type="term" value="P:receptor guanylyl cyclase signaling pathway"/>
    <property type="evidence" value="ECO:0000318"/>
    <property type="project" value="GO_Central"/>
</dbReference>
<feature type="region of interest" description="Disordered" evidence="8">
    <location>
        <begin position="1005"/>
        <end position="1038"/>
    </location>
</feature>
<comment type="similarity">
    <text evidence="7">Belongs to the adenylyl cyclase class-4/guanylyl cyclase family.</text>
</comment>
<keyword evidence="12" id="KW-1185">Reference proteome</keyword>
<dbReference type="RefSeq" id="XP_001694421.2">
    <property type="nucleotide sequence ID" value="XM_001694369.2"/>
</dbReference>
<dbReference type="InParanoid" id="A0A2K3DDT3"/>
<evidence type="ECO:0000313" key="12">
    <source>
        <dbReference type="Proteomes" id="UP000006906"/>
    </source>
</evidence>